<dbReference type="InterPro" id="IPR024425">
    <property type="entry name" value="LiaF-like_C"/>
</dbReference>
<evidence type="ECO:0000256" key="4">
    <source>
        <dbReference type="ARBA" id="ARBA00022989"/>
    </source>
</evidence>
<dbReference type="Pfam" id="PF04024">
    <property type="entry name" value="PspC"/>
    <property type="match status" value="1"/>
</dbReference>
<evidence type="ECO:0000259" key="8">
    <source>
        <dbReference type="Pfam" id="PF04024"/>
    </source>
</evidence>
<evidence type="ECO:0000256" key="7">
    <source>
        <dbReference type="SAM" id="Phobius"/>
    </source>
</evidence>
<dbReference type="InterPro" id="IPR007168">
    <property type="entry name" value="Phageshock_PspC_N"/>
</dbReference>
<protein>
    <submittedName>
        <fullName evidence="11">Phage shock protein PspC (Stress-responsive transcriptional regulator)</fullName>
    </submittedName>
</protein>
<feature type="transmembrane region" description="Helical" evidence="7">
    <location>
        <begin position="114"/>
        <end position="132"/>
    </location>
</feature>
<organism evidence="11 12">
    <name type="scientific">Modestobacter marinus</name>
    <dbReference type="NCBI Taxonomy" id="477641"/>
    <lineage>
        <taxon>Bacteria</taxon>
        <taxon>Bacillati</taxon>
        <taxon>Actinomycetota</taxon>
        <taxon>Actinomycetes</taxon>
        <taxon>Geodermatophilales</taxon>
        <taxon>Geodermatophilaceae</taxon>
        <taxon>Modestobacter</taxon>
    </lineage>
</organism>
<gene>
    <name evidence="11" type="ORF">FB380_002040</name>
    <name evidence="10" type="ORF">GCM10011589_31470</name>
</gene>
<dbReference type="InterPro" id="IPR052027">
    <property type="entry name" value="PspC"/>
</dbReference>
<feature type="domain" description="Phage shock protein PspC N-terminal" evidence="8">
    <location>
        <begin position="36"/>
        <end position="91"/>
    </location>
</feature>
<dbReference type="Proteomes" id="UP000648663">
    <property type="component" value="Unassembled WGS sequence"/>
</dbReference>
<evidence type="ECO:0000313" key="10">
    <source>
        <dbReference type="EMBL" id="GGL72869.1"/>
    </source>
</evidence>
<keyword evidence="2" id="KW-1003">Cell membrane</keyword>
<proteinExistence type="predicted"/>
<dbReference type="AlphaFoldDB" id="A0A846LM34"/>
<keyword evidence="4 7" id="KW-1133">Transmembrane helix</keyword>
<evidence type="ECO:0000256" key="2">
    <source>
        <dbReference type="ARBA" id="ARBA00022475"/>
    </source>
</evidence>
<dbReference type="PANTHER" id="PTHR33885">
    <property type="entry name" value="PHAGE SHOCK PROTEIN C"/>
    <property type="match status" value="1"/>
</dbReference>
<keyword evidence="5 7" id="KW-0472">Membrane</keyword>
<reference evidence="10" key="4">
    <citation type="submission" date="2024-05" db="EMBL/GenBank/DDBJ databases">
        <authorList>
            <person name="Sun Q."/>
            <person name="Zhou Y."/>
        </authorList>
    </citation>
    <scope>NUCLEOTIDE SEQUENCE</scope>
    <source>
        <strain evidence="10">CGMCC 4.5581</strain>
    </source>
</reference>
<dbReference type="EMBL" id="JAAMPA010000001">
    <property type="protein sequence ID" value="NIH67594.1"/>
    <property type="molecule type" value="Genomic_DNA"/>
</dbReference>
<name>A0A846LM34_9ACTN</name>
<evidence type="ECO:0000256" key="6">
    <source>
        <dbReference type="SAM" id="MobiDB-lite"/>
    </source>
</evidence>
<feature type="compositionally biased region" description="Pro residues" evidence="6">
    <location>
        <begin position="7"/>
        <end position="30"/>
    </location>
</feature>
<comment type="subcellular location">
    <subcellularLocation>
        <location evidence="1">Cell membrane</location>
        <topology evidence="1">Single-pass membrane protein</topology>
    </subcellularLocation>
</comment>
<feature type="transmembrane region" description="Helical" evidence="7">
    <location>
        <begin position="144"/>
        <end position="165"/>
    </location>
</feature>
<keyword evidence="3 7" id="KW-0812">Transmembrane</keyword>
<feature type="domain" description="Cell wall-active antibiotics response LiaF-like C-terminal" evidence="9">
    <location>
        <begin position="210"/>
        <end position="310"/>
    </location>
</feature>
<evidence type="ECO:0000313" key="11">
    <source>
        <dbReference type="EMBL" id="NIH67594.1"/>
    </source>
</evidence>
<reference evidence="11 12" key="3">
    <citation type="submission" date="2020-02" db="EMBL/GenBank/DDBJ databases">
        <title>Sequencing the genomes of 1000 actinobacteria strains.</title>
        <authorList>
            <person name="Klenk H.-P."/>
        </authorList>
    </citation>
    <scope>NUCLEOTIDE SEQUENCE [LARGE SCALE GENOMIC DNA]</scope>
    <source>
        <strain evidence="11 12">DSM 45201</strain>
    </source>
</reference>
<dbReference type="GO" id="GO:0005886">
    <property type="term" value="C:plasma membrane"/>
    <property type="evidence" value="ECO:0007669"/>
    <property type="project" value="UniProtKB-SubCell"/>
</dbReference>
<evidence type="ECO:0000256" key="3">
    <source>
        <dbReference type="ARBA" id="ARBA00022692"/>
    </source>
</evidence>
<feature type="region of interest" description="Disordered" evidence="6">
    <location>
        <begin position="1"/>
        <end position="38"/>
    </location>
</feature>
<reference evidence="13" key="2">
    <citation type="journal article" date="2019" name="Int. J. Syst. Evol. Microbiol.">
        <title>The Global Catalogue of Microorganisms (GCM) 10K type strain sequencing project: providing services to taxonomists for standard genome sequencing and annotation.</title>
        <authorList>
            <consortium name="The Broad Institute Genomics Platform"/>
            <consortium name="The Broad Institute Genome Sequencing Center for Infectious Disease"/>
            <person name="Wu L."/>
            <person name="Ma J."/>
        </authorList>
    </citation>
    <scope>NUCLEOTIDE SEQUENCE [LARGE SCALE GENOMIC DNA]</scope>
    <source>
        <strain evidence="13">CGMCC 4.5581</strain>
    </source>
</reference>
<keyword evidence="13" id="KW-1185">Reference proteome</keyword>
<accession>A0A846LM34</accession>
<dbReference type="RefSeq" id="WP_166754964.1">
    <property type="nucleotide sequence ID" value="NZ_BAABJU010000006.1"/>
</dbReference>
<comment type="caution">
    <text evidence="11">The sequence shown here is derived from an EMBL/GenBank/DDBJ whole genome shotgun (WGS) entry which is preliminary data.</text>
</comment>
<reference evidence="10" key="1">
    <citation type="journal article" date="2014" name="Int. J. Syst. Evol. Microbiol.">
        <title>Complete genome of a new Firmicutes species belonging to the dominant human colonic microbiota ('Ruminococcus bicirculans') reveals two chromosomes and a selective capacity to utilize plant glucans.</title>
        <authorList>
            <consortium name="NISC Comparative Sequencing Program"/>
            <person name="Wegmann U."/>
            <person name="Louis P."/>
            <person name="Goesmann A."/>
            <person name="Henrissat B."/>
            <person name="Duncan S.H."/>
            <person name="Flint H.J."/>
        </authorList>
    </citation>
    <scope>NUCLEOTIDE SEQUENCE</scope>
    <source>
        <strain evidence="10">CGMCC 4.5581</strain>
    </source>
</reference>
<evidence type="ECO:0000256" key="5">
    <source>
        <dbReference type="ARBA" id="ARBA00023136"/>
    </source>
</evidence>
<dbReference type="Proteomes" id="UP000552836">
    <property type="component" value="Unassembled WGS sequence"/>
</dbReference>
<evidence type="ECO:0000256" key="1">
    <source>
        <dbReference type="ARBA" id="ARBA00004162"/>
    </source>
</evidence>
<evidence type="ECO:0000313" key="12">
    <source>
        <dbReference type="Proteomes" id="UP000552836"/>
    </source>
</evidence>
<feature type="transmembrane region" description="Helical" evidence="7">
    <location>
        <begin position="172"/>
        <end position="190"/>
    </location>
</feature>
<feature type="transmembrane region" description="Helical" evidence="7">
    <location>
        <begin position="62"/>
        <end position="88"/>
    </location>
</feature>
<dbReference type="EMBL" id="BMMI01000005">
    <property type="protein sequence ID" value="GGL72869.1"/>
    <property type="molecule type" value="Genomic_DNA"/>
</dbReference>
<dbReference type="PANTHER" id="PTHR33885:SF3">
    <property type="entry name" value="PHAGE SHOCK PROTEIN C"/>
    <property type="match status" value="1"/>
</dbReference>
<evidence type="ECO:0000259" key="9">
    <source>
        <dbReference type="Pfam" id="PF09922"/>
    </source>
</evidence>
<sequence length="313" mass="31632">MTSALPPSAPPPAAEQPPGSWPPPPPPPPGQVARPPLRRSRTDRVIGGVAGGLAEYTGVDALLWRVGAIALTLAGGSGLIIYVLLWLLMPAAPAAPPGQPGVPEQTRTGPRSPVPGVTVAALLIIAGIAVMLDQFTTVDLGARGVLGAALLIVGVGLVFGALTGISRGAKGGLIGLGLLLSVALAIASTVDVPSGSVGDRTWRPASAAAVQSEYQNGAGDLLLDLRDVDLDDLDSPITTRIDSGVGDIDVIVPFSADVQLEVVQGLGATDLFGDSVETGFFPGRGTADWSGDSEPEFEITINSGLGDVEVSRG</sequence>
<dbReference type="Pfam" id="PF09922">
    <property type="entry name" value="LiaF-like_C"/>
    <property type="match status" value="1"/>
</dbReference>
<evidence type="ECO:0000313" key="13">
    <source>
        <dbReference type="Proteomes" id="UP000648663"/>
    </source>
</evidence>